<protein>
    <submittedName>
        <fullName evidence="1">Uncharacterized protein</fullName>
    </submittedName>
</protein>
<organism evidence="1 2">
    <name type="scientific">Fusarium anthophilum</name>
    <dbReference type="NCBI Taxonomy" id="48485"/>
    <lineage>
        <taxon>Eukaryota</taxon>
        <taxon>Fungi</taxon>
        <taxon>Dikarya</taxon>
        <taxon>Ascomycota</taxon>
        <taxon>Pezizomycotina</taxon>
        <taxon>Sordariomycetes</taxon>
        <taxon>Hypocreomycetidae</taxon>
        <taxon>Hypocreales</taxon>
        <taxon>Nectriaceae</taxon>
        <taxon>Fusarium</taxon>
        <taxon>Fusarium fujikuroi species complex</taxon>
    </lineage>
</organism>
<reference evidence="1 2" key="1">
    <citation type="journal article" date="2020" name="BMC Genomics">
        <title>Correction to: Identification and distribution of gene clusters required for synthesis of sphingolipid metabolism inhibitors in diverse species of the filamentous fungus Fusarium.</title>
        <authorList>
            <person name="Kim H.S."/>
            <person name="Lohmar J.M."/>
            <person name="Busman M."/>
            <person name="Brown D.W."/>
            <person name="Naumann T.A."/>
            <person name="Divon H.H."/>
            <person name="Lysoe E."/>
            <person name="Uhlig S."/>
            <person name="Proctor R.H."/>
        </authorList>
    </citation>
    <scope>NUCLEOTIDE SEQUENCE [LARGE SCALE GENOMIC DNA]</scope>
    <source>
        <strain evidence="1 2">NRRL 25214</strain>
    </source>
</reference>
<proteinExistence type="predicted"/>
<dbReference type="EMBL" id="JABEVY010000631">
    <property type="protein sequence ID" value="KAF5228726.1"/>
    <property type="molecule type" value="Genomic_DNA"/>
</dbReference>
<sequence length="397" mass="44509">MKSPSPTQSVLGKPLLKDIWELHYYVSDDMSYAAMHTEDLSSRYKDGTIHGLRSANAATIGYPGHLVLTEQARHHMVIDMGPCIAESVNFGLTGDSIRSPDFARCDLDGLDLPHLARRVPAPPAPSKRTRVEKQVQLKRRSRVERLTTSITKPSRTVYTHESRGRATFEQIVDHLRSAGHVFITPIILHTLPSDRIYRLMCSFMSRATIIAFEDMTVAWNSDSSPISRAEHAKAKVKTASERIAVVEKLTDAKSLCNYLTRYHKLHFRLSSDAKKLGQERDSPKAMKKMQEEGMTPKALGYHLGQGKRWTRLSNVPCGLLPLTLCFVVTIGAKFLGKLFLDEAEFTELEMMMQNATQNEAAKKLLGATEAFVNAVEQGEKVVFDEDFVRDVVPGLLR</sequence>
<gene>
    <name evidence="1" type="ORF">FANTH_14419</name>
</gene>
<evidence type="ECO:0000313" key="1">
    <source>
        <dbReference type="EMBL" id="KAF5228726.1"/>
    </source>
</evidence>
<dbReference type="AlphaFoldDB" id="A0A8H5DMK0"/>
<comment type="caution">
    <text evidence="1">The sequence shown here is derived from an EMBL/GenBank/DDBJ whole genome shotgun (WGS) entry which is preliminary data.</text>
</comment>
<keyword evidence="2" id="KW-1185">Reference proteome</keyword>
<accession>A0A8H5DMK0</accession>
<evidence type="ECO:0000313" key="2">
    <source>
        <dbReference type="Proteomes" id="UP000573603"/>
    </source>
</evidence>
<name>A0A8H5DMK0_9HYPO</name>
<dbReference type="Proteomes" id="UP000573603">
    <property type="component" value="Unassembled WGS sequence"/>
</dbReference>